<comment type="caution">
    <text evidence="2">The sequence shown here is derived from an EMBL/GenBank/DDBJ whole genome shotgun (WGS) entry which is preliminary data.</text>
</comment>
<dbReference type="AlphaFoldDB" id="A0A9D3USE3"/>
<evidence type="ECO:0000313" key="2">
    <source>
        <dbReference type="EMBL" id="KAH1056411.1"/>
    </source>
</evidence>
<gene>
    <name evidence="2" type="ORF">J1N35_034476</name>
</gene>
<proteinExistence type="predicted"/>
<reference evidence="2 3" key="1">
    <citation type="journal article" date="2021" name="Plant Biotechnol. J.">
        <title>Multi-omics assisted identification of the key and species-specific regulatory components of drought-tolerant mechanisms in Gossypium stocksii.</title>
        <authorList>
            <person name="Yu D."/>
            <person name="Ke L."/>
            <person name="Zhang D."/>
            <person name="Wu Y."/>
            <person name="Sun Y."/>
            <person name="Mei J."/>
            <person name="Sun J."/>
            <person name="Sun Y."/>
        </authorList>
    </citation>
    <scope>NUCLEOTIDE SEQUENCE [LARGE SCALE GENOMIC DNA]</scope>
    <source>
        <strain evidence="3">cv. E1</strain>
        <tissue evidence="2">Leaf</tissue>
    </source>
</reference>
<dbReference type="EMBL" id="JAIQCV010000010">
    <property type="protein sequence ID" value="KAH1056411.1"/>
    <property type="molecule type" value="Genomic_DNA"/>
</dbReference>
<protein>
    <submittedName>
        <fullName evidence="2">Uncharacterized protein</fullName>
    </submittedName>
</protein>
<dbReference type="SUPFAM" id="SSF57756">
    <property type="entry name" value="Retrovirus zinc finger-like domains"/>
    <property type="match status" value="1"/>
</dbReference>
<sequence>KEIHAKRNKAKSSGSPKVETKITRKPKDLSKSKCFFYNKKRHFKANCKEWKDYLSY</sequence>
<feature type="compositionally biased region" description="Basic residues" evidence="1">
    <location>
        <begin position="1"/>
        <end position="10"/>
    </location>
</feature>
<dbReference type="InterPro" id="IPR036875">
    <property type="entry name" value="Znf_CCHC_sf"/>
</dbReference>
<evidence type="ECO:0000313" key="3">
    <source>
        <dbReference type="Proteomes" id="UP000828251"/>
    </source>
</evidence>
<organism evidence="2 3">
    <name type="scientific">Gossypium stocksii</name>
    <dbReference type="NCBI Taxonomy" id="47602"/>
    <lineage>
        <taxon>Eukaryota</taxon>
        <taxon>Viridiplantae</taxon>
        <taxon>Streptophyta</taxon>
        <taxon>Embryophyta</taxon>
        <taxon>Tracheophyta</taxon>
        <taxon>Spermatophyta</taxon>
        <taxon>Magnoliopsida</taxon>
        <taxon>eudicotyledons</taxon>
        <taxon>Gunneridae</taxon>
        <taxon>Pentapetalae</taxon>
        <taxon>rosids</taxon>
        <taxon>malvids</taxon>
        <taxon>Malvales</taxon>
        <taxon>Malvaceae</taxon>
        <taxon>Malvoideae</taxon>
        <taxon>Gossypium</taxon>
    </lineage>
</organism>
<accession>A0A9D3USE3</accession>
<feature type="non-terminal residue" evidence="2">
    <location>
        <position position="1"/>
    </location>
</feature>
<evidence type="ECO:0000256" key="1">
    <source>
        <dbReference type="SAM" id="MobiDB-lite"/>
    </source>
</evidence>
<keyword evidence="3" id="KW-1185">Reference proteome</keyword>
<dbReference type="GO" id="GO:0003676">
    <property type="term" value="F:nucleic acid binding"/>
    <property type="evidence" value="ECO:0007669"/>
    <property type="project" value="InterPro"/>
</dbReference>
<name>A0A9D3USE3_9ROSI</name>
<dbReference type="GO" id="GO:0008270">
    <property type="term" value="F:zinc ion binding"/>
    <property type="evidence" value="ECO:0007669"/>
    <property type="project" value="InterPro"/>
</dbReference>
<feature type="region of interest" description="Disordered" evidence="1">
    <location>
        <begin position="1"/>
        <end position="25"/>
    </location>
</feature>
<dbReference type="Proteomes" id="UP000828251">
    <property type="component" value="Unassembled WGS sequence"/>
</dbReference>